<protein>
    <submittedName>
        <fullName evidence="2">Type 11 methyltransferase</fullName>
    </submittedName>
</protein>
<dbReference type="PANTHER" id="PTHR43591:SF24">
    <property type="entry name" value="2-METHOXY-6-POLYPRENYL-1,4-BENZOQUINOL METHYLASE, MITOCHONDRIAL"/>
    <property type="match status" value="1"/>
</dbReference>
<keyword evidence="2" id="KW-0808">Transferase</keyword>
<dbReference type="GO" id="GO:0032259">
    <property type="term" value="P:methylation"/>
    <property type="evidence" value="ECO:0007669"/>
    <property type="project" value="UniProtKB-KW"/>
</dbReference>
<feature type="domain" description="Methyltransferase" evidence="1">
    <location>
        <begin position="58"/>
        <end position="144"/>
    </location>
</feature>
<dbReference type="AlphaFoldDB" id="M2ZLT3"/>
<dbReference type="InterPro" id="IPR041698">
    <property type="entry name" value="Methyltransf_25"/>
</dbReference>
<dbReference type="EMBL" id="AOEX01000059">
    <property type="protein sequence ID" value="EME61853.1"/>
    <property type="molecule type" value="Genomic_DNA"/>
</dbReference>
<dbReference type="PATRIC" id="fig|1278076.4.peg.3841"/>
<dbReference type="GO" id="GO:0008168">
    <property type="term" value="F:methyltransferase activity"/>
    <property type="evidence" value="ECO:0007669"/>
    <property type="project" value="UniProtKB-KW"/>
</dbReference>
<reference evidence="2 3" key="1">
    <citation type="journal article" date="2013" name="Genome Announc.">
        <title>Draft Genome Sequence of Rhodococcus ruber Strain BKS 20-38.</title>
        <authorList>
            <person name="Bala M."/>
            <person name="Kumar S."/>
            <person name="Raghava G.P."/>
            <person name="Mayilraj S."/>
        </authorList>
    </citation>
    <scope>NUCLEOTIDE SEQUENCE [LARGE SCALE GENOMIC DNA]</scope>
    <source>
        <strain evidence="2 3">BKS 20-38</strain>
    </source>
</reference>
<comment type="caution">
    <text evidence="2">The sequence shown here is derived from an EMBL/GenBank/DDBJ whole genome shotgun (WGS) entry which is preliminary data.</text>
</comment>
<dbReference type="Proteomes" id="UP000011731">
    <property type="component" value="Unassembled WGS sequence"/>
</dbReference>
<dbReference type="CDD" id="cd02440">
    <property type="entry name" value="AdoMet_MTases"/>
    <property type="match status" value="1"/>
</dbReference>
<keyword evidence="3" id="KW-1185">Reference proteome</keyword>
<sequence>MRRTRARRHPGCMTNATENFGISPTAAEVYESRFVPAIFAQWAPRLLDQAAITTGARVLDVACGTGIVARVAADRVGPSGRVVGVDASAAMLAVAHRLRPDLEWHRGDAGALPFADGSFDAALCQMALMFFPDRVRALREMRRVATAVVAVCVPAALDEQPAYRDFVDVAVRHAGPPAASLLGTYWSCGDRDELGGWFRDAGLTVDRFTTHTGSARFPSVDAMVATEIEGSPLIERIDAGTYEAIRSEARSVLARFTDPEGSVSAPLVAHIVTAR</sequence>
<dbReference type="InterPro" id="IPR029063">
    <property type="entry name" value="SAM-dependent_MTases_sf"/>
</dbReference>
<name>M2ZLT3_9NOCA</name>
<evidence type="ECO:0000259" key="1">
    <source>
        <dbReference type="Pfam" id="PF13649"/>
    </source>
</evidence>
<gene>
    <name evidence="2" type="ORF">G352_18647</name>
</gene>
<dbReference type="Pfam" id="PF13649">
    <property type="entry name" value="Methyltransf_25"/>
    <property type="match status" value="1"/>
</dbReference>
<dbReference type="PANTHER" id="PTHR43591">
    <property type="entry name" value="METHYLTRANSFERASE"/>
    <property type="match status" value="1"/>
</dbReference>
<evidence type="ECO:0000313" key="3">
    <source>
        <dbReference type="Proteomes" id="UP000011731"/>
    </source>
</evidence>
<keyword evidence="2" id="KW-0489">Methyltransferase</keyword>
<accession>M2ZLT3</accession>
<evidence type="ECO:0000313" key="2">
    <source>
        <dbReference type="EMBL" id="EME61853.1"/>
    </source>
</evidence>
<organism evidence="2 3">
    <name type="scientific">Rhodococcus ruber BKS 20-38</name>
    <dbReference type="NCBI Taxonomy" id="1278076"/>
    <lineage>
        <taxon>Bacteria</taxon>
        <taxon>Bacillati</taxon>
        <taxon>Actinomycetota</taxon>
        <taxon>Actinomycetes</taxon>
        <taxon>Mycobacteriales</taxon>
        <taxon>Nocardiaceae</taxon>
        <taxon>Rhodococcus</taxon>
    </lineage>
</organism>
<proteinExistence type="predicted"/>
<dbReference type="SUPFAM" id="SSF53335">
    <property type="entry name" value="S-adenosyl-L-methionine-dependent methyltransferases"/>
    <property type="match status" value="1"/>
</dbReference>
<dbReference type="Gene3D" id="3.40.50.150">
    <property type="entry name" value="Vaccinia Virus protein VP39"/>
    <property type="match status" value="1"/>
</dbReference>